<sequence length="140" mass="15717">MGGGGGEEEEEEEEEEGKQEKKVNLKKIMKIGRKSREEEEMVEWSRPQTASSHPAADDGEDPCQRNGWSKMEKIRKAKVLPLHRSKVVALKEKQGKGLATAQIECGCKVKKISKAKIKKSLHHKFHGVATAQIEEEKIKS</sequence>
<dbReference type="Proteomes" id="UP000249390">
    <property type="component" value="Unassembled WGS sequence"/>
</dbReference>
<feature type="region of interest" description="Disordered" evidence="1">
    <location>
        <begin position="1"/>
        <end position="67"/>
    </location>
</feature>
<evidence type="ECO:0000256" key="1">
    <source>
        <dbReference type="SAM" id="MobiDB-lite"/>
    </source>
</evidence>
<dbReference type="EMBL" id="NQVE01000005">
    <property type="protein sequence ID" value="RAL54806.1"/>
    <property type="molecule type" value="Genomic_DNA"/>
</dbReference>
<proteinExistence type="predicted"/>
<keyword evidence="3" id="KW-1185">Reference proteome</keyword>
<dbReference type="AlphaFoldDB" id="A0A328EBR2"/>
<protein>
    <submittedName>
        <fullName evidence="2">Uncharacterized protein</fullName>
    </submittedName>
</protein>
<evidence type="ECO:0000313" key="3">
    <source>
        <dbReference type="Proteomes" id="UP000249390"/>
    </source>
</evidence>
<gene>
    <name evidence="2" type="ORF">DM860_013502</name>
</gene>
<accession>A0A328EBR2</accession>
<feature type="compositionally biased region" description="Acidic residues" evidence="1">
    <location>
        <begin position="1"/>
        <end position="17"/>
    </location>
</feature>
<name>A0A328EBR2_9ASTE</name>
<reference evidence="2 3" key="1">
    <citation type="submission" date="2018-06" db="EMBL/GenBank/DDBJ databases">
        <title>The Genome of Cuscuta australis (Dodder) Provides Insight into the Evolution of Plant Parasitism.</title>
        <authorList>
            <person name="Liu H."/>
        </authorList>
    </citation>
    <scope>NUCLEOTIDE SEQUENCE [LARGE SCALE GENOMIC DNA]</scope>
    <source>
        <strain evidence="3">cv. Yunnan</strain>
        <tissue evidence="2">Vines</tissue>
    </source>
</reference>
<comment type="caution">
    <text evidence="2">The sequence shown here is derived from an EMBL/GenBank/DDBJ whole genome shotgun (WGS) entry which is preliminary data.</text>
</comment>
<evidence type="ECO:0000313" key="2">
    <source>
        <dbReference type="EMBL" id="RAL54806.1"/>
    </source>
</evidence>
<organism evidence="2 3">
    <name type="scientific">Cuscuta australis</name>
    <dbReference type="NCBI Taxonomy" id="267555"/>
    <lineage>
        <taxon>Eukaryota</taxon>
        <taxon>Viridiplantae</taxon>
        <taxon>Streptophyta</taxon>
        <taxon>Embryophyta</taxon>
        <taxon>Tracheophyta</taxon>
        <taxon>Spermatophyta</taxon>
        <taxon>Magnoliopsida</taxon>
        <taxon>eudicotyledons</taxon>
        <taxon>Gunneridae</taxon>
        <taxon>Pentapetalae</taxon>
        <taxon>asterids</taxon>
        <taxon>lamiids</taxon>
        <taxon>Solanales</taxon>
        <taxon>Convolvulaceae</taxon>
        <taxon>Cuscuteae</taxon>
        <taxon>Cuscuta</taxon>
        <taxon>Cuscuta subgen. Grammica</taxon>
        <taxon>Cuscuta sect. Cleistogrammica</taxon>
    </lineage>
</organism>
<feature type="compositionally biased region" description="Basic residues" evidence="1">
    <location>
        <begin position="24"/>
        <end position="33"/>
    </location>
</feature>